<evidence type="ECO:0000313" key="2">
    <source>
        <dbReference type="WBParaSite" id="PS1159_v2.g20206.t1"/>
    </source>
</evidence>
<accession>A0AC35FRR2</accession>
<protein>
    <submittedName>
        <fullName evidence="2">RNA helicase</fullName>
    </submittedName>
</protein>
<sequence length="437" mass="48658">LNKYGNTVCDGDAEIEVDGEPVRQHVDKWEEMDIAPQLLKNLKELSDYIKPRNIQKVCIPYIQEGHNVKVQSETGSGKTVAFLVPIIDNLIALKNSGRPLPSDGPIALIIAPTRELVTQLYEQARKLTNNTDISVSYAYGQYGVAVNILDIRAGCNILCACVGRLLDLVERKALSLRTIRYLILDEPDRLLRDYEDGCDFLKLITHVQLPGKNDRQTMLFSATLSDPSVKTLDDHIDMGNLVSIKAMKQSNIRVKYNIMAVPSSPSKFRYLMEYLKEITAENRGESQDLREEAYNTFRSGKARVLVATDVCARGVDIYDMQYVINYDLPKDDVKSAFLQRCGRTGRIHGGIATSFYCEGEDRFIAEILIQVVNEAGQTVPEFLQTSVTEADFKYGQVGGELVAAQFQQSALENVQGEAAADGIAAEMNGAAEVEEWD</sequence>
<name>A0AC35FRR2_9BILA</name>
<dbReference type="Proteomes" id="UP000887580">
    <property type="component" value="Unplaced"/>
</dbReference>
<evidence type="ECO:0000313" key="1">
    <source>
        <dbReference type="Proteomes" id="UP000887580"/>
    </source>
</evidence>
<proteinExistence type="predicted"/>
<organism evidence="1 2">
    <name type="scientific">Panagrolaimus sp. PS1159</name>
    <dbReference type="NCBI Taxonomy" id="55785"/>
    <lineage>
        <taxon>Eukaryota</taxon>
        <taxon>Metazoa</taxon>
        <taxon>Ecdysozoa</taxon>
        <taxon>Nematoda</taxon>
        <taxon>Chromadorea</taxon>
        <taxon>Rhabditida</taxon>
        <taxon>Tylenchina</taxon>
        <taxon>Panagrolaimomorpha</taxon>
        <taxon>Panagrolaimoidea</taxon>
        <taxon>Panagrolaimidae</taxon>
        <taxon>Panagrolaimus</taxon>
    </lineage>
</organism>
<dbReference type="WBParaSite" id="PS1159_v2.g20206.t1">
    <property type="protein sequence ID" value="PS1159_v2.g20206.t1"/>
    <property type="gene ID" value="PS1159_v2.g20206"/>
</dbReference>
<reference evidence="2" key="1">
    <citation type="submission" date="2022-11" db="UniProtKB">
        <authorList>
            <consortium name="WormBaseParasite"/>
        </authorList>
    </citation>
    <scope>IDENTIFICATION</scope>
</reference>